<dbReference type="PANTHER" id="PTHR20987:SF0">
    <property type="entry name" value="CHITIN-BINDING TYPE-2 DOMAIN-CONTAINING PROTEIN-RELATED"/>
    <property type="match status" value="1"/>
</dbReference>
<protein>
    <submittedName>
        <fullName evidence="2">(Mediterranean fruit fly) hypothetical protein</fullName>
    </submittedName>
</protein>
<dbReference type="Pfam" id="PF01607">
    <property type="entry name" value="CBM_14"/>
    <property type="match status" value="1"/>
</dbReference>
<sequence>MDKMSNPPSTMVYIEDNGEPGCKTVLEVNQRYRNFEDPTSYWQCGLQGQPAKAMRCEPNNLYSEAEQKCIFWKNWHWTDPKEPPSRPDKTNKTSK</sequence>
<organism evidence="2 3">
    <name type="scientific">Ceratitis capitata</name>
    <name type="common">Mediterranean fruit fly</name>
    <name type="synonym">Tephritis capitata</name>
    <dbReference type="NCBI Taxonomy" id="7213"/>
    <lineage>
        <taxon>Eukaryota</taxon>
        <taxon>Metazoa</taxon>
        <taxon>Ecdysozoa</taxon>
        <taxon>Arthropoda</taxon>
        <taxon>Hexapoda</taxon>
        <taxon>Insecta</taxon>
        <taxon>Pterygota</taxon>
        <taxon>Neoptera</taxon>
        <taxon>Endopterygota</taxon>
        <taxon>Diptera</taxon>
        <taxon>Brachycera</taxon>
        <taxon>Muscomorpha</taxon>
        <taxon>Tephritoidea</taxon>
        <taxon>Tephritidae</taxon>
        <taxon>Ceratitis</taxon>
        <taxon>Ceratitis</taxon>
    </lineage>
</organism>
<gene>
    <name evidence="2" type="ORF">CCAP1982_LOCUS2967</name>
</gene>
<dbReference type="InterPro" id="IPR002557">
    <property type="entry name" value="Chitin-bd_dom"/>
</dbReference>
<dbReference type="AlphaFoldDB" id="A0A811UA31"/>
<evidence type="ECO:0000313" key="3">
    <source>
        <dbReference type="Proteomes" id="UP000606786"/>
    </source>
</evidence>
<evidence type="ECO:0000259" key="1">
    <source>
        <dbReference type="Pfam" id="PF01607"/>
    </source>
</evidence>
<proteinExistence type="predicted"/>
<feature type="domain" description="Chitin-binding type-2" evidence="1">
    <location>
        <begin position="29"/>
        <end position="74"/>
    </location>
</feature>
<dbReference type="GO" id="GO:0008061">
    <property type="term" value="F:chitin binding"/>
    <property type="evidence" value="ECO:0007669"/>
    <property type="project" value="InterPro"/>
</dbReference>
<dbReference type="InterPro" id="IPR036508">
    <property type="entry name" value="Chitin-bd_dom_sf"/>
</dbReference>
<name>A0A811UA31_CERCA</name>
<comment type="caution">
    <text evidence="2">The sequence shown here is derived from an EMBL/GenBank/DDBJ whole genome shotgun (WGS) entry which is preliminary data.</text>
</comment>
<accession>A0A811UA31</accession>
<keyword evidence="3" id="KW-1185">Reference proteome</keyword>
<evidence type="ECO:0000313" key="2">
    <source>
        <dbReference type="EMBL" id="CAD6994205.1"/>
    </source>
</evidence>
<dbReference type="PANTHER" id="PTHR20987">
    <property type="entry name" value="CHITIN-BINDING TYPE-2 DOMAIN-CONTAINING PROTEIN-RELATED"/>
    <property type="match status" value="1"/>
</dbReference>
<dbReference type="EMBL" id="CAJHJT010000001">
    <property type="protein sequence ID" value="CAD6994205.1"/>
    <property type="molecule type" value="Genomic_DNA"/>
</dbReference>
<dbReference type="GO" id="GO:0005576">
    <property type="term" value="C:extracellular region"/>
    <property type="evidence" value="ECO:0007669"/>
    <property type="project" value="InterPro"/>
</dbReference>
<dbReference type="Proteomes" id="UP000606786">
    <property type="component" value="Unassembled WGS sequence"/>
</dbReference>
<reference evidence="2" key="1">
    <citation type="submission" date="2020-11" db="EMBL/GenBank/DDBJ databases">
        <authorList>
            <person name="Whitehead M."/>
        </authorList>
    </citation>
    <scope>NUCLEOTIDE SEQUENCE</scope>
    <source>
        <strain evidence="2">EGII</strain>
    </source>
</reference>
<dbReference type="SUPFAM" id="SSF57625">
    <property type="entry name" value="Invertebrate chitin-binding proteins"/>
    <property type="match status" value="1"/>
</dbReference>
<dbReference type="OrthoDB" id="7937384at2759"/>